<dbReference type="GO" id="GO:0008483">
    <property type="term" value="F:transaminase activity"/>
    <property type="evidence" value="ECO:0007669"/>
    <property type="project" value="UniProtKB-KW"/>
</dbReference>
<evidence type="ECO:0000313" key="5">
    <source>
        <dbReference type="Proteomes" id="UP000601171"/>
    </source>
</evidence>
<evidence type="ECO:0000256" key="1">
    <source>
        <dbReference type="ARBA" id="ARBA00001933"/>
    </source>
</evidence>
<dbReference type="Gene3D" id="3.40.640.10">
    <property type="entry name" value="Type I PLP-dependent aspartate aminotransferase-like (Major domain)"/>
    <property type="match status" value="1"/>
</dbReference>
<dbReference type="InterPro" id="IPR015422">
    <property type="entry name" value="PyrdxlP-dep_Trfase_small"/>
</dbReference>
<organism evidence="4 5">
    <name type="scientific">Paratissierella segnis</name>
    <dbReference type="NCBI Taxonomy" id="2763679"/>
    <lineage>
        <taxon>Bacteria</taxon>
        <taxon>Bacillati</taxon>
        <taxon>Bacillota</taxon>
        <taxon>Tissierellia</taxon>
        <taxon>Tissierellales</taxon>
        <taxon>Tissierellaceae</taxon>
        <taxon>Paratissierella</taxon>
    </lineage>
</organism>
<dbReference type="InterPro" id="IPR015424">
    <property type="entry name" value="PyrdxlP-dep_Trfase"/>
</dbReference>
<dbReference type="Pfam" id="PF00266">
    <property type="entry name" value="Aminotran_5"/>
    <property type="match status" value="1"/>
</dbReference>
<keyword evidence="2" id="KW-0663">Pyridoxal phosphate</keyword>
<dbReference type="SUPFAM" id="SSF53383">
    <property type="entry name" value="PLP-dependent transferases"/>
    <property type="match status" value="1"/>
</dbReference>
<dbReference type="PANTHER" id="PTHR43586">
    <property type="entry name" value="CYSTEINE DESULFURASE"/>
    <property type="match status" value="1"/>
</dbReference>
<sequence length="437" mass="49406">MFKNLVSGENYDVTLSNGNLVHYINFDNAATTPPFHSVINSLVDFAPIYSSIHRGTGFKSTLSSKFYDEAREQVLDFVGGDRDFHTVIFLKNTTECINKLSYRLKNTLKDKIVLATYMEHHSNMLPWTLKYNTSFVGIDDNGRLDMNDLENKLKRYRGKVGLVAVSGASNVTGYINPIYDIARIAHKHGAKVLVDGAQLIPHRKFDMKPVDSPEHINYVAFSGHKMYAPFGTGALIAPKDTFKDGYSELVGGGTVKFVSTDDVIWADVPEKEEAGTPNLMGVVALTESIRTLKCIGMERIEAYERNLTAYFLDLLKNIPNLIIYDDFQTENKVSIISFNMNGLHHTELAYILNKEGGIAVRNGCFCAQPYVQRLLGISNEDSKRYRHNDRCNLPGMVRISFGLYNDYNEIDLFIFLINKISENIGYYANMYRNFPLD</sequence>
<dbReference type="Proteomes" id="UP000601171">
    <property type="component" value="Unassembled WGS sequence"/>
</dbReference>
<proteinExistence type="predicted"/>
<evidence type="ECO:0000313" key="4">
    <source>
        <dbReference type="EMBL" id="MBC8587260.1"/>
    </source>
</evidence>
<dbReference type="InterPro" id="IPR015421">
    <property type="entry name" value="PyrdxlP-dep_Trfase_major"/>
</dbReference>
<dbReference type="PANTHER" id="PTHR43586:SF8">
    <property type="entry name" value="CYSTEINE DESULFURASE 1, CHLOROPLASTIC"/>
    <property type="match status" value="1"/>
</dbReference>
<dbReference type="InterPro" id="IPR000192">
    <property type="entry name" value="Aminotrans_V_dom"/>
</dbReference>
<keyword evidence="4" id="KW-0032">Aminotransferase</keyword>
<keyword evidence="5" id="KW-1185">Reference proteome</keyword>
<accession>A0A926EW05</accession>
<protein>
    <submittedName>
        <fullName evidence="4">Aminotransferase class V-fold PLP-dependent enzyme</fullName>
    </submittedName>
</protein>
<dbReference type="Gene3D" id="3.90.1150.10">
    <property type="entry name" value="Aspartate Aminotransferase, domain 1"/>
    <property type="match status" value="1"/>
</dbReference>
<keyword evidence="4" id="KW-0808">Transferase</keyword>
<gene>
    <name evidence="4" type="ORF">H8707_03260</name>
</gene>
<comment type="caution">
    <text evidence="4">The sequence shown here is derived from an EMBL/GenBank/DDBJ whole genome shotgun (WGS) entry which is preliminary data.</text>
</comment>
<feature type="domain" description="Aminotransferase class V" evidence="3">
    <location>
        <begin position="24"/>
        <end position="413"/>
    </location>
</feature>
<reference evidence="4" key="1">
    <citation type="submission" date="2020-08" db="EMBL/GenBank/DDBJ databases">
        <title>Genome public.</title>
        <authorList>
            <person name="Liu C."/>
            <person name="Sun Q."/>
        </authorList>
    </citation>
    <scope>NUCLEOTIDE SEQUENCE</scope>
    <source>
        <strain evidence="4">BX21</strain>
    </source>
</reference>
<name>A0A926EW05_9FIRM</name>
<evidence type="ECO:0000256" key="2">
    <source>
        <dbReference type="ARBA" id="ARBA00022898"/>
    </source>
</evidence>
<dbReference type="AlphaFoldDB" id="A0A926EW05"/>
<dbReference type="RefSeq" id="WP_262428731.1">
    <property type="nucleotide sequence ID" value="NZ_JACRTG010000008.1"/>
</dbReference>
<dbReference type="EMBL" id="JACRTG010000008">
    <property type="protein sequence ID" value="MBC8587260.1"/>
    <property type="molecule type" value="Genomic_DNA"/>
</dbReference>
<comment type="cofactor">
    <cofactor evidence="1">
        <name>pyridoxal 5'-phosphate</name>
        <dbReference type="ChEBI" id="CHEBI:597326"/>
    </cofactor>
</comment>
<evidence type="ECO:0000259" key="3">
    <source>
        <dbReference type="Pfam" id="PF00266"/>
    </source>
</evidence>